<comment type="similarity">
    <text evidence="1 5">Belongs to the dUTPase family.</text>
</comment>
<dbReference type="InterPro" id="IPR029054">
    <property type="entry name" value="dUTPase-like"/>
</dbReference>
<dbReference type="GO" id="GO:0006226">
    <property type="term" value="P:dUMP biosynthetic process"/>
    <property type="evidence" value="ECO:0007669"/>
    <property type="project" value="UniProtKB-UniRule"/>
</dbReference>
<dbReference type="GO" id="GO:0000287">
    <property type="term" value="F:magnesium ion binding"/>
    <property type="evidence" value="ECO:0007669"/>
    <property type="project" value="UniProtKB-UniRule"/>
</dbReference>
<feature type="binding site" evidence="5">
    <location>
        <begin position="97"/>
        <end position="99"/>
    </location>
    <ligand>
        <name>substrate</name>
    </ligand>
</feature>
<evidence type="ECO:0000256" key="2">
    <source>
        <dbReference type="ARBA" id="ARBA00022801"/>
    </source>
</evidence>
<evidence type="ECO:0000256" key="3">
    <source>
        <dbReference type="ARBA" id="ARBA00023080"/>
    </source>
</evidence>
<keyword evidence="5" id="KW-0460">Magnesium</keyword>
<dbReference type="PANTHER" id="PTHR11241">
    <property type="entry name" value="DEOXYURIDINE 5'-TRIPHOSPHATE NUCLEOTIDOHYDROLASE"/>
    <property type="match status" value="1"/>
</dbReference>
<dbReference type="UniPathway" id="UPA00610">
    <property type="reaction ID" value="UER00666"/>
</dbReference>
<dbReference type="InterPro" id="IPR033704">
    <property type="entry name" value="dUTPase_trimeric"/>
</dbReference>
<evidence type="ECO:0000313" key="7">
    <source>
        <dbReference type="EMBL" id="QND58334.1"/>
    </source>
</evidence>
<dbReference type="InterPro" id="IPR008181">
    <property type="entry name" value="dUTPase"/>
</dbReference>
<evidence type="ECO:0000256" key="4">
    <source>
        <dbReference type="ARBA" id="ARBA00047686"/>
    </source>
</evidence>
<comment type="function">
    <text evidence="5">This enzyme is involved in nucleotide metabolism: it produces dUMP, the immediate precursor of thymidine nucleotides and it decreases the intracellular concentration of dUTP so that uracil cannot be incorporated into DNA.</text>
</comment>
<dbReference type="EMBL" id="CP050296">
    <property type="protein sequence ID" value="QND58334.1"/>
    <property type="molecule type" value="Genomic_DNA"/>
</dbReference>
<comment type="caution">
    <text evidence="5">Lacks conserved residue(s) required for the propagation of feature annotation.</text>
</comment>
<dbReference type="Proteomes" id="UP000515465">
    <property type="component" value="Chromosome"/>
</dbReference>
<organism evidence="7 8">
    <name type="scientific">Mesorhizobium huakuii</name>
    <dbReference type="NCBI Taxonomy" id="28104"/>
    <lineage>
        <taxon>Bacteria</taxon>
        <taxon>Pseudomonadati</taxon>
        <taxon>Pseudomonadota</taxon>
        <taxon>Alphaproteobacteria</taxon>
        <taxon>Hyphomicrobiales</taxon>
        <taxon>Phyllobacteriaceae</taxon>
        <taxon>Mesorhizobium</taxon>
    </lineage>
</organism>
<sequence>MRAALQNSSVIGPTVGFVRLPHAEGLPLPAYESTGAAGMDLRAAVPDDRPLLILPGKRALVPTGLILEIPEGMEGQVRPRSGLAFKHGLTVLNSPGTVDSDYRGEVKVLLINHGDEDFAVTRGMRIAQIVFAAVTQVAVEERSLAGGTARGSGGFGSTGTA</sequence>
<dbReference type="GO" id="GO:0004170">
    <property type="term" value="F:dUTP diphosphatase activity"/>
    <property type="evidence" value="ECO:0007669"/>
    <property type="project" value="UniProtKB-UniRule"/>
</dbReference>
<evidence type="ECO:0000256" key="5">
    <source>
        <dbReference type="HAMAP-Rule" id="MF_00116"/>
    </source>
</evidence>
<feature type="domain" description="dUTPase-like" evidence="6">
    <location>
        <begin position="27"/>
        <end position="159"/>
    </location>
</feature>
<dbReference type="Gene3D" id="2.70.40.10">
    <property type="match status" value="1"/>
</dbReference>
<keyword evidence="3 5" id="KW-0546">Nucleotide metabolism</keyword>
<dbReference type="GO" id="GO:0046081">
    <property type="term" value="P:dUTP catabolic process"/>
    <property type="evidence" value="ECO:0007669"/>
    <property type="project" value="InterPro"/>
</dbReference>
<dbReference type="NCBIfam" id="TIGR00576">
    <property type="entry name" value="dut"/>
    <property type="match status" value="1"/>
</dbReference>
<feature type="binding site" evidence="5">
    <location>
        <position position="93"/>
    </location>
    <ligand>
        <name>substrate</name>
    </ligand>
</feature>
<dbReference type="PANTHER" id="PTHR11241:SF0">
    <property type="entry name" value="DEOXYURIDINE 5'-TRIPHOSPHATE NUCLEOTIDOHYDROLASE"/>
    <property type="match status" value="1"/>
</dbReference>
<dbReference type="AlphaFoldDB" id="A0A7G6SV02"/>
<name>A0A7G6SV02_9HYPH</name>
<evidence type="ECO:0000256" key="1">
    <source>
        <dbReference type="ARBA" id="ARBA00006581"/>
    </source>
</evidence>
<comment type="catalytic activity">
    <reaction evidence="4 5">
        <text>dUTP + H2O = dUMP + diphosphate + H(+)</text>
        <dbReference type="Rhea" id="RHEA:10248"/>
        <dbReference type="ChEBI" id="CHEBI:15377"/>
        <dbReference type="ChEBI" id="CHEBI:15378"/>
        <dbReference type="ChEBI" id="CHEBI:33019"/>
        <dbReference type="ChEBI" id="CHEBI:61555"/>
        <dbReference type="ChEBI" id="CHEBI:246422"/>
        <dbReference type="EC" id="3.6.1.23"/>
    </reaction>
</comment>
<dbReference type="EC" id="3.6.1.23" evidence="5"/>
<dbReference type="NCBIfam" id="NF001862">
    <property type="entry name" value="PRK00601.1"/>
    <property type="match status" value="1"/>
</dbReference>
<reference evidence="7" key="1">
    <citation type="journal article" date="2020" name="Mol. Plant Microbe Interact.">
        <title>Complete genome sequences of four natural Pseudomonas isolates that catabolize a wide range of aromatic compounds relevant to lignin valorization.</title>
        <authorList>
            <person name="Hatmaker E.A."/>
            <person name="Presle G."/>
            <person name="Cannon O."/>
            <person name="Guss A.M."/>
            <person name="Elkins J.G."/>
        </authorList>
    </citation>
    <scope>NUCLEOTIDE SEQUENCE</scope>
    <source>
        <strain evidence="7">583</strain>
    </source>
</reference>
<dbReference type="RefSeq" id="WP_183455806.1">
    <property type="nucleotide sequence ID" value="NZ_CP050296.1"/>
</dbReference>
<evidence type="ECO:0000259" key="6">
    <source>
        <dbReference type="Pfam" id="PF00692"/>
    </source>
</evidence>
<dbReference type="InterPro" id="IPR036157">
    <property type="entry name" value="dUTPase-like_sf"/>
</dbReference>
<accession>A0A7G6SV02</accession>
<dbReference type="CDD" id="cd07557">
    <property type="entry name" value="trimeric_dUTPase"/>
    <property type="match status" value="1"/>
</dbReference>
<comment type="pathway">
    <text evidence="5">Pyrimidine metabolism; dUMP biosynthesis; dUMP from dCTP (dUTP route): step 2/2.</text>
</comment>
<keyword evidence="2 5" id="KW-0378">Hydrolase</keyword>
<proteinExistence type="inferred from homology"/>
<evidence type="ECO:0000313" key="8">
    <source>
        <dbReference type="Proteomes" id="UP000515465"/>
    </source>
</evidence>
<feature type="binding site" evidence="5">
    <location>
        <begin position="80"/>
        <end position="82"/>
    </location>
    <ligand>
        <name>substrate</name>
    </ligand>
</feature>
<gene>
    <name evidence="5 7" type="primary">dut</name>
    <name evidence="7" type="ORF">HB778_18345</name>
</gene>
<dbReference type="Pfam" id="PF00692">
    <property type="entry name" value="dUTPase"/>
    <property type="match status" value="1"/>
</dbReference>
<dbReference type="SUPFAM" id="SSF51283">
    <property type="entry name" value="dUTPase-like"/>
    <property type="match status" value="1"/>
</dbReference>
<keyword evidence="5" id="KW-0479">Metal-binding</keyword>
<dbReference type="HAMAP" id="MF_00116">
    <property type="entry name" value="dUTPase_bact"/>
    <property type="match status" value="1"/>
</dbReference>
<comment type="cofactor">
    <cofactor evidence="5">
        <name>Mg(2+)</name>
        <dbReference type="ChEBI" id="CHEBI:18420"/>
    </cofactor>
</comment>
<protein>
    <recommendedName>
        <fullName evidence="5">Deoxyuridine 5'-triphosphate nucleotidohydrolase</fullName>
        <shortName evidence="5">dUTPase</shortName>
        <ecNumber evidence="5">3.6.1.23</ecNumber>
    </recommendedName>
    <alternativeName>
        <fullName evidence="5">dUTP pyrophosphatase</fullName>
    </alternativeName>
</protein>